<keyword evidence="2" id="KW-0489">Methyltransferase</keyword>
<dbReference type="EMBL" id="JBBNFP010000022">
    <property type="protein sequence ID" value="MEQ2486761.1"/>
    <property type="molecule type" value="Genomic_DNA"/>
</dbReference>
<dbReference type="CDD" id="cd02440">
    <property type="entry name" value="AdoMet_MTases"/>
    <property type="match status" value="1"/>
</dbReference>
<dbReference type="Pfam" id="PF08241">
    <property type="entry name" value="Methyltransf_11"/>
    <property type="match status" value="1"/>
</dbReference>
<accession>A0ABV1FQS2</accession>
<evidence type="ECO:0000313" key="2">
    <source>
        <dbReference type="EMBL" id="MEQ2486761.1"/>
    </source>
</evidence>
<protein>
    <submittedName>
        <fullName evidence="2">Class I SAM-dependent methyltransferase</fullName>
        <ecNumber evidence="2">2.1.1.-</ecNumber>
    </submittedName>
</protein>
<dbReference type="Gene3D" id="3.40.50.150">
    <property type="entry name" value="Vaccinia Virus protein VP39"/>
    <property type="match status" value="1"/>
</dbReference>
<dbReference type="EC" id="2.1.1.-" evidence="2"/>
<organism evidence="2 3">
    <name type="scientific">Hallella faecis</name>
    <dbReference type="NCBI Taxonomy" id="2841596"/>
    <lineage>
        <taxon>Bacteria</taxon>
        <taxon>Pseudomonadati</taxon>
        <taxon>Bacteroidota</taxon>
        <taxon>Bacteroidia</taxon>
        <taxon>Bacteroidales</taxon>
        <taxon>Prevotellaceae</taxon>
        <taxon>Hallella</taxon>
    </lineage>
</organism>
<dbReference type="InterPro" id="IPR013216">
    <property type="entry name" value="Methyltransf_11"/>
</dbReference>
<keyword evidence="3" id="KW-1185">Reference proteome</keyword>
<sequence length="264" mass="29959">MPLSNIEKHYNKHPEDKRLLRRHGIVEFETTLHHLHRFLKPGARVLDIGAGTGRYTSALMTEGYEVKAVELVRRNIEVFLEREPTADVVQGDARNMPFLPTAWADVTLLLGPLYHLIGDEEKIKALNEAKRVTKPGGVIFVAYLMNEYSILSYCFDEERIGGLLERGAVDKHFHIQAQPDELYDYVRLEDIDRLDQGAGLERVTIFSPDGASDYMRTRLNRMSEETFAHFIEYQKSISERADLIGAGSHVVDVVSVVDNGTSMD</sequence>
<reference evidence="2 3" key="1">
    <citation type="submission" date="2024-04" db="EMBL/GenBank/DDBJ databases">
        <title>Human intestinal bacterial collection.</title>
        <authorList>
            <person name="Pauvert C."/>
            <person name="Hitch T.C.A."/>
            <person name="Clavel T."/>
        </authorList>
    </citation>
    <scope>NUCLEOTIDE SEQUENCE [LARGE SCALE GENOMIC DNA]</scope>
    <source>
        <strain evidence="2 3">CLA-AA-H145</strain>
    </source>
</reference>
<evidence type="ECO:0000313" key="3">
    <source>
        <dbReference type="Proteomes" id="UP001487296"/>
    </source>
</evidence>
<comment type="caution">
    <text evidence="2">The sequence shown here is derived from an EMBL/GenBank/DDBJ whole genome shotgun (WGS) entry which is preliminary data.</text>
</comment>
<dbReference type="Proteomes" id="UP001487296">
    <property type="component" value="Unassembled WGS sequence"/>
</dbReference>
<evidence type="ECO:0000259" key="1">
    <source>
        <dbReference type="Pfam" id="PF08241"/>
    </source>
</evidence>
<feature type="domain" description="Methyltransferase type 11" evidence="1">
    <location>
        <begin position="46"/>
        <end position="141"/>
    </location>
</feature>
<dbReference type="GO" id="GO:0032259">
    <property type="term" value="P:methylation"/>
    <property type="evidence" value="ECO:0007669"/>
    <property type="project" value="UniProtKB-KW"/>
</dbReference>
<keyword evidence="2" id="KW-0808">Transferase</keyword>
<dbReference type="InterPro" id="IPR029063">
    <property type="entry name" value="SAM-dependent_MTases_sf"/>
</dbReference>
<gene>
    <name evidence="2" type="ORF">AAAT34_06795</name>
</gene>
<proteinExistence type="predicted"/>
<name>A0ABV1FQS2_9BACT</name>
<dbReference type="RefSeq" id="WP_215759876.1">
    <property type="nucleotide sequence ID" value="NZ_JAHKBE010000022.1"/>
</dbReference>
<dbReference type="GO" id="GO:0008168">
    <property type="term" value="F:methyltransferase activity"/>
    <property type="evidence" value="ECO:0007669"/>
    <property type="project" value="UniProtKB-KW"/>
</dbReference>
<dbReference type="SUPFAM" id="SSF53335">
    <property type="entry name" value="S-adenosyl-L-methionine-dependent methyltransferases"/>
    <property type="match status" value="1"/>
</dbReference>